<feature type="compositionally biased region" description="Low complexity" evidence="1">
    <location>
        <begin position="177"/>
        <end position="200"/>
    </location>
</feature>
<proteinExistence type="predicted"/>
<sequence length="571" mass="64128">MAINGVGDVIALVQITTQVARTLHGAKHAPSEIRRFLEEIDRYQSCVGSAASRLRRHGAILKAHTDIKSNIQAILEQCAETTNKLKNIATKYEHIVKKKGTPPGTDAAWQQWIEAFKTVYQTIEWTTKAVVVDKLRSELSRNIQMLTWLEGGLVSEQIDQLSVQMSNMRDMLAFAMSSSSPTPLPSSFSPSPTPTSPSLTIRGSGSHVNSPELSSNAQTQPMAPLRLPASTFDNDEMDFGQDIDDQLQLPDSFVGVTPGDQYRHVKLASSKEQKEFVEQLTADANFAEIRVESVHFVWQKPGALDGVSIEASDSGRVLLIRNGAAVEDIWTLNDKRTIRFRQRVPTWEYIIPYSINGDELTAVVEQGEGLTFFTIEGGQRRDHPRIPTTWVQYKFNSIPDCEEFQKLVYGSNLRLLVPVTEICRPHRGRDDDRLVGLENVRVWDMGSELRFMVHLIQERGKRRKKYMEFNLCQDTIKIESKGTGRKSTLLLTGIHAQIDETESGKRRGSMSTTNSDATLVSAKSLARRFSWDRSLPYLDKAEIYFKHEEGEAFAALLSSTSTLTIASRRPK</sequence>
<reference evidence="2" key="1">
    <citation type="submission" date="2015-01" db="EMBL/GenBank/DDBJ databases">
        <title>The Genome Sequence of Cladophialophora bantiana CBS 173.52.</title>
        <authorList>
            <consortium name="The Broad Institute Genomics Platform"/>
            <person name="Cuomo C."/>
            <person name="de Hoog S."/>
            <person name="Gorbushina A."/>
            <person name="Stielow B."/>
            <person name="Teixiera M."/>
            <person name="Abouelleil A."/>
            <person name="Chapman S.B."/>
            <person name="Priest M."/>
            <person name="Young S.K."/>
            <person name="Wortman J."/>
            <person name="Nusbaum C."/>
            <person name="Birren B."/>
        </authorList>
    </citation>
    <scope>NUCLEOTIDE SEQUENCE [LARGE SCALE GENOMIC DNA]</scope>
    <source>
        <strain evidence="2">CBS 173.52</strain>
    </source>
</reference>
<feature type="region of interest" description="Disordered" evidence="1">
    <location>
        <begin position="176"/>
        <end position="222"/>
    </location>
</feature>
<evidence type="ECO:0008006" key="4">
    <source>
        <dbReference type="Google" id="ProtNLM"/>
    </source>
</evidence>
<protein>
    <recommendedName>
        <fullName evidence="4">Fungal N-terminal domain-containing protein</fullName>
    </recommendedName>
</protein>
<name>A0A0D2G5T4_CLAB1</name>
<dbReference type="HOGENOM" id="CLU_477333_0_0_1"/>
<dbReference type="EMBL" id="KN846986">
    <property type="protein sequence ID" value="KIW93957.1"/>
    <property type="molecule type" value="Genomic_DNA"/>
</dbReference>
<dbReference type="AlphaFoldDB" id="A0A0D2G5T4"/>
<evidence type="ECO:0000313" key="3">
    <source>
        <dbReference type="Proteomes" id="UP000053789"/>
    </source>
</evidence>
<evidence type="ECO:0000313" key="2">
    <source>
        <dbReference type="EMBL" id="KIW93957.1"/>
    </source>
</evidence>
<gene>
    <name evidence="2" type="ORF">Z519_05272</name>
</gene>
<keyword evidence="3" id="KW-1185">Reference proteome</keyword>
<dbReference type="VEuPathDB" id="FungiDB:Z519_05272"/>
<dbReference type="OrthoDB" id="5404564at2759"/>
<organism evidence="2 3">
    <name type="scientific">Cladophialophora bantiana (strain ATCC 10958 / CBS 173.52 / CDC B-1940 / NIH 8579)</name>
    <name type="common">Xylohypha bantiana</name>
    <dbReference type="NCBI Taxonomy" id="1442370"/>
    <lineage>
        <taxon>Eukaryota</taxon>
        <taxon>Fungi</taxon>
        <taxon>Dikarya</taxon>
        <taxon>Ascomycota</taxon>
        <taxon>Pezizomycotina</taxon>
        <taxon>Eurotiomycetes</taxon>
        <taxon>Chaetothyriomycetidae</taxon>
        <taxon>Chaetothyriales</taxon>
        <taxon>Herpotrichiellaceae</taxon>
        <taxon>Cladophialophora</taxon>
    </lineage>
</organism>
<dbReference type="Proteomes" id="UP000053789">
    <property type="component" value="Unassembled WGS sequence"/>
</dbReference>
<evidence type="ECO:0000256" key="1">
    <source>
        <dbReference type="SAM" id="MobiDB-lite"/>
    </source>
</evidence>
<feature type="compositionally biased region" description="Polar residues" evidence="1">
    <location>
        <begin position="201"/>
        <end position="221"/>
    </location>
</feature>
<dbReference type="RefSeq" id="XP_016620626.1">
    <property type="nucleotide sequence ID" value="XM_016763013.1"/>
</dbReference>
<accession>A0A0D2G5T4</accession>
<dbReference type="GeneID" id="27698200"/>